<dbReference type="EMBL" id="MTHD01000003">
    <property type="protein sequence ID" value="OMG53668.1"/>
    <property type="molecule type" value="Genomic_DNA"/>
</dbReference>
<feature type="transmembrane region" description="Helical" evidence="1">
    <location>
        <begin position="30"/>
        <end position="55"/>
    </location>
</feature>
<dbReference type="OrthoDB" id="8910532at2"/>
<evidence type="ECO:0000313" key="3">
    <source>
        <dbReference type="Proteomes" id="UP000187526"/>
    </source>
</evidence>
<sequence>MSEIAAAIPASKEPGFFRQRWQGQVALHQLFWWDLLAVGTLVNAGFVVFSLILLAQGMAGGFWFTLQALILPYNLFLVAAVWRHRHTTLLQRSLAVVWLGIFLLL</sequence>
<keyword evidence="1" id="KW-1133">Transmembrane helix</keyword>
<evidence type="ECO:0000313" key="2">
    <source>
        <dbReference type="EMBL" id="OMG53668.1"/>
    </source>
</evidence>
<keyword evidence="1" id="KW-0812">Transmembrane</keyword>
<protein>
    <submittedName>
        <fullName evidence="2">Uncharacterized protein</fullName>
    </submittedName>
</protein>
<dbReference type="RefSeq" id="WP_076094587.1">
    <property type="nucleotide sequence ID" value="NZ_MTHD01000003.1"/>
</dbReference>
<reference evidence="2 3" key="1">
    <citation type="submission" date="2016-10" db="EMBL/GenBank/DDBJ databases">
        <title>Alkaliphiles isolated from bioreactors.</title>
        <authorList>
            <person name="Salah Z."/>
            <person name="Rout S.P."/>
            <person name="Humphreys P.N."/>
        </authorList>
    </citation>
    <scope>NUCLEOTIDE SEQUENCE [LARGE SCALE GENOMIC DNA]</scope>
    <source>
        <strain evidence="2 3">ZS02</strain>
    </source>
</reference>
<feature type="transmembrane region" description="Helical" evidence="1">
    <location>
        <begin position="61"/>
        <end position="82"/>
    </location>
</feature>
<keyword evidence="1" id="KW-0472">Membrane</keyword>
<accession>A0A1R1I4I8</accession>
<organism evidence="2 3">
    <name type="scientific">Azonexus hydrophilus</name>
    <dbReference type="NCBI Taxonomy" id="418702"/>
    <lineage>
        <taxon>Bacteria</taxon>
        <taxon>Pseudomonadati</taxon>
        <taxon>Pseudomonadota</taxon>
        <taxon>Betaproteobacteria</taxon>
        <taxon>Rhodocyclales</taxon>
        <taxon>Azonexaceae</taxon>
        <taxon>Azonexus</taxon>
    </lineage>
</organism>
<keyword evidence="3" id="KW-1185">Reference proteome</keyword>
<comment type="caution">
    <text evidence="2">The sequence shown here is derived from an EMBL/GenBank/DDBJ whole genome shotgun (WGS) entry which is preliminary data.</text>
</comment>
<proteinExistence type="predicted"/>
<gene>
    <name evidence="2" type="ORF">BJN45_09530</name>
</gene>
<evidence type="ECO:0000256" key="1">
    <source>
        <dbReference type="SAM" id="Phobius"/>
    </source>
</evidence>
<dbReference type="AlphaFoldDB" id="A0A1R1I4I8"/>
<name>A0A1R1I4I8_9RHOO</name>
<dbReference type="Proteomes" id="UP000187526">
    <property type="component" value="Unassembled WGS sequence"/>
</dbReference>